<proteinExistence type="predicted"/>
<dbReference type="AlphaFoldDB" id="W7C3W5"/>
<comment type="caution">
    <text evidence="1">The sequence shown here is derived from an EMBL/GenBank/DDBJ whole genome shotgun (WGS) entry which is preliminary data.</text>
</comment>
<protein>
    <submittedName>
        <fullName evidence="1">Uncharacterized protein</fullName>
    </submittedName>
</protein>
<keyword evidence="2" id="KW-1185">Reference proteome</keyword>
<sequence>MKIYRKINNQTIKSIVILTKKGVGIQLAYHPPHYWKNKLRLDGGEDSPPVPYIGIQKFQLRSDRKGRMYKAFGLYLYPCCLRITKVIE</sequence>
<accession>W7C3W5</accession>
<organism evidence="1 2">
    <name type="scientific">Listeria cornellensis FSL F6-0969</name>
    <dbReference type="NCBI Taxonomy" id="1265820"/>
    <lineage>
        <taxon>Bacteria</taxon>
        <taxon>Bacillati</taxon>
        <taxon>Bacillota</taxon>
        <taxon>Bacilli</taxon>
        <taxon>Bacillales</taxon>
        <taxon>Listeriaceae</taxon>
        <taxon>Listeria</taxon>
    </lineage>
</organism>
<name>W7C3W5_9LIST</name>
<dbReference type="EMBL" id="AODE01000026">
    <property type="protein sequence ID" value="EUJ27348.1"/>
    <property type="molecule type" value="Genomic_DNA"/>
</dbReference>
<dbReference type="STRING" id="1265820.PCORN_13502"/>
<gene>
    <name evidence="1" type="ORF">PCORN_13502</name>
</gene>
<dbReference type="Proteomes" id="UP000019254">
    <property type="component" value="Unassembled WGS sequence"/>
</dbReference>
<evidence type="ECO:0000313" key="1">
    <source>
        <dbReference type="EMBL" id="EUJ27348.1"/>
    </source>
</evidence>
<evidence type="ECO:0000313" key="2">
    <source>
        <dbReference type="Proteomes" id="UP000019254"/>
    </source>
</evidence>
<reference evidence="1 2" key="1">
    <citation type="journal article" date="2014" name="Int. J. Syst. Evol. Microbiol.">
        <title>Listeria floridensis sp. nov., Listeria aquatica sp. nov., Listeria cornellensis sp. nov., Listeria riparia sp. nov. and Listeria grandensis sp. nov., from agricultural and natural environments.</title>
        <authorList>
            <person name="den Bakker H.C."/>
            <person name="Warchocki S."/>
            <person name="Wright E.M."/>
            <person name="Allred A.F."/>
            <person name="Ahlstrom C."/>
            <person name="Manuel C.S."/>
            <person name="Stasiewicz M.J."/>
            <person name="Burrell A."/>
            <person name="Roof S."/>
            <person name="Strawn L."/>
            <person name="Fortes E.D."/>
            <person name="Nightingale K.K."/>
            <person name="Kephart D."/>
            <person name="Wiedmann M."/>
        </authorList>
    </citation>
    <scope>NUCLEOTIDE SEQUENCE [LARGE SCALE GENOMIC DNA]</scope>
    <source>
        <strain evidence="2">FSL F6-969</strain>
    </source>
</reference>